<dbReference type="eggNOG" id="ENOG502ZU3A">
    <property type="taxonomic scope" value="Bacteria"/>
</dbReference>
<keyword evidence="2" id="KW-1185">Reference proteome</keyword>
<dbReference type="RefSeq" id="WP_023509483.1">
    <property type="nucleotide sequence ID" value="NZ_AWTC01000004.1"/>
</dbReference>
<evidence type="ECO:0000313" key="1">
    <source>
        <dbReference type="EMBL" id="EST12770.1"/>
    </source>
</evidence>
<dbReference type="STRING" id="1395513.P343_05940"/>
<sequence>MNTYQFYIEYDGRRTVSSAYETPIETVIADTIDQAAGKFAEKNKLKNVKVDHLDEGDYRVFLEKKNLLGKTRELVYFVREG</sequence>
<dbReference type="OrthoDB" id="2883745at2"/>
<comment type="caution">
    <text evidence="1">The sequence shown here is derived from an EMBL/GenBank/DDBJ whole genome shotgun (WGS) entry which is preliminary data.</text>
</comment>
<reference evidence="1 2" key="1">
    <citation type="journal article" date="2013" name="Genome Announc.">
        <title>Genome Sequence of Sporolactobacillus laevolacticus DSM442, an Efficient Polymer-Grade D-Lactate Producer from Agricultural Waste Cottonseed as a Nitrogen Source.</title>
        <authorList>
            <person name="Wang H."/>
            <person name="Wang L."/>
            <person name="Ju J."/>
            <person name="Yu B."/>
            <person name="Ma Y."/>
        </authorList>
    </citation>
    <scope>NUCLEOTIDE SEQUENCE [LARGE SCALE GENOMIC DNA]</scope>
    <source>
        <strain evidence="1 2">DSM 442</strain>
    </source>
</reference>
<name>V6IZ94_9BACL</name>
<accession>V6IZ94</accession>
<evidence type="ECO:0000313" key="2">
    <source>
        <dbReference type="Proteomes" id="UP000018296"/>
    </source>
</evidence>
<dbReference type="EMBL" id="AWTC01000004">
    <property type="protein sequence ID" value="EST12770.1"/>
    <property type="molecule type" value="Genomic_DNA"/>
</dbReference>
<protein>
    <submittedName>
        <fullName evidence="1">Uncharacterized protein</fullName>
    </submittedName>
</protein>
<dbReference type="AlphaFoldDB" id="V6IZ94"/>
<dbReference type="Proteomes" id="UP000018296">
    <property type="component" value="Unassembled WGS sequence"/>
</dbReference>
<dbReference type="PATRIC" id="fig|1395513.3.peg.1215"/>
<proteinExistence type="predicted"/>
<organism evidence="1 2">
    <name type="scientific">Sporolactobacillus laevolacticus DSM 442</name>
    <dbReference type="NCBI Taxonomy" id="1395513"/>
    <lineage>
        <taxon>Bacteria</taxon>
        <taxon>Bacillati</taxon>
        <taxon>Bacillota</taxon>
        <taxon>Bacilli</taxon>
        <taxon>Bacillales</taxon>
        <taxon>Sporolactobacillaceae</taxon>
        <taxon>Sporolactobacillus</taxon>
    </lineage>
</organism>
<gene>
    <name evidence="1" type="ORF">P343_05940</name>
</gene>